<organism evidence="3 4">
    <name type="scientific">Mucilaginibacter mali</name>
    <dbReference type="NCBI Taxonomy" id="2740462"/>
    <lineage>
        <taxon>Bacteria</taxon>
        <taxon>Pseudomonadati</taxon>
        <taxon>Bacteroidota</taxon>
        <taxon>Sphingobacteriia</taxon>
        <taxon>Sphingobacteriales</taxon>
        <taxon>Sphingobacteriaceae</taxon>
        <taxon>Mucilaginibacter</taxon>
    </lineage>
</organism>
<evidence type="ECO:0000313" key="4">
    <source>
        <dbReference type="Proteomes" id="UP000505355"/>
    </source>
</evidence>
<dbReference type="AlphaFoldDB" id="A0A7D4Q619"/>
<dbReference type="KEGG" id="mmab:HQ865_00530"/>
<evidence type="ECO:0000313" key="3">
    <source>
        <dbReference type="EMBL" id="QKJ28305.1"/>
    </source>
</evidence>
<feature type="transmembrane region" description="Helical" evidence="1">
    <location>
        <begin position="207"/>
        <end position="228"/>
    </location>
</feature>
<reference evidence="3 4" key="1">
    <citation type="submission" date="2020-05" db="EMBL/GenBank/DDBJ databases">
        <title>Mucilaginibacter mali sp. nov.</title>
        <authorList>
            <person name="Kim H.S."/>
            <person name="Lee K.C."/>
            <person name="Suh M.K."/>
            <person name="Kim J.-S."/>
            <person name="Han K.-I."/>
            <person name="Eom M.K."/>
            <person name="Shin Y.K."/>
            <person name="Lee J.-S."/>
        </authorList>
    </citation>
    <scope>NUCLEOTIDE SEQUENCE [LARGE SCALE GENOMIC DNA]</scope>
    <source>
        <strain evidence="3 4">G2-14</strain>
    </source>
</reference>
<keyword evidence="3" id="KW-0808">Transferase</keyword>
<keyword evidence="4" id="KW-1185">Reference proteome</keyword>
<keyword evidence="1" id="KW-0472">Membrane</keyword>
<feature type="domain" description="Acyltransferase 3" evidence="2">
    <location>
        <begin position="20"/>
        <end position="360"/>
    </location>
</feature>
<dbReference type="Proteomes" id="UP000505355">
    <property type="component" value="Chromosome"/>
</dbReference>
<keyword evidence="1" id="KW-1133">Transmembrane helix</keyword>
<dbReference type="GO" id="GO:0000271">
    <property type="term" value="P:polysaccharide biosynthetic process"/>
    <property type="evidence" value="ECO:0007669"/>
    <property type="project" value="TreeGrafter"/>
</dbReference>
<feature type="transmembrane region" description="Helical" evidence="1">
    <location>
        <begin position="170"/>
        <end position="187"/>
    </location>
</feature>
<feature type="transmembrane region" description="Helical" evidence="1">
    <location>
        <begin position="98"/>
        <end position="117"/>
    </location>
</feature>
<evidence type="ECO:0000256" key="1">
    <source>
        <dbReference type="SAM" id="Phobius"/>
    </source>
</evidence>
<dbReference type="RefSeq" id="WP_173413007.1">
    <property type="nucleotide sequence ID" value="NZ_CP054139.1"/>
</dbReference>
<dbReference type="GO" id="GO:0016747">
    <property type="term" value="F:acyltransferase activity, transferring groups other than amino-acyl groups"/>
    <property type="evidence" value="ECO:0007669"/>
    <property type="project" value="InterPro"/>
</dbReference>
<feature type="transmembrane region" description="Helical" evidence="1">
    <location>
        <begin position="123"/>
        <end position="149"/>
    </location>
</feature>
<feature type="transmembrane region" description="Helical" evidence="1">
    <location>
        <begin position="57"/>
        <end position="78"/>
    </location>
</feature>
<dbReference type="Pfam" id="PF01757">
    <property type="entry name" value="Acyl_transf_3"/>
    <property type="match status" value="1"/>
</dbReference>
<dbReference type="PANTHER" id="PTHR23028:SF53">
    <property type="entry name" value="ACYL_TRANSF_3 DOMAIN-CONTAINING PROTEIN"/>
    <property type="match status" value="1"/>
</dbReference>
<sequence>MAMSNIAATGQKKAKIFFPNLNGVRAIASLMVVIAHIELEKKEFNLPLIPHITLLNFGKVGVSVFFALSGFLITYLLLEERKNFGKVSFADFYMRRILRIWPLYFLIVIVGFFIYPKNNSSEAFWLSVFFLPNLAFTLKLLPALFDPIWSIGTEEQFYIFHPHFFRFKKVLHVFYALFGFLIFYLVFGQVTRHFSEGNYVVGVIGELTYYARFDNMAIGALVAVLYYNTKNNEFKFYFQKLFDLVFNKYVQILLLLAFVGFVYIYLQRLPPEGDLVIATLAALLIVNLCETETSIVSLSNSKIRLIGEISYGIYLIHKFPVRLMVWFVKTYMPDAGVLVQNLVIYIAAIAVTLVLAWLSYNFFEKYFLGLKKKFAKITQH</sequence>
<protein>
    <submittedName>
        <fullName evidence="3">Acyltransferase</fullName>
    </submittedName>
</protein>
<accession>A0A7D4Q619</accession>
<keyword evidence="3" id="KW-0012">Acyltransferase</keyword>
<keyword evidence="1" id="KW-0812">Transmembrane</keyword>
<dbReference type="PANTHER" id="PTHR23028">
    <property type="entry name" value="ACETYLTRANSFERASE"/>
    <property type="match status" value="1"/>
</dbReference>
<proteinExistence type="predicted"/>
<dbReference type="EMBL" id="CP054139">
    <property type="protein sequence ID" value="QKJ28305.1"/>
    <property type="molecule type" value="Genomic_DNA"/>
</dbReference>
<dbReference type="InterPro" id="IPR002656">
    <property type="entry name" value="Acyl_transf_3_dom"/>
</dbReference>
<feature type="transmembrane region" description="Helical" evidence="1">
    <location>
        <begin position="249"/>
        <end position="266"/>
    </location>
</feature>
<dbReference type="InterPro" id="IPR050879">
    <property type="entry name" value="Acyltransferase_3"/>
</dbReference>
<name>A0A7D4Q619_9SPHI</name>
<evidence type="ECO:0000259" key="2">
    <source>
        <dbReference type="Pfam" id="PF01757"/>
    </source>
</evidence>
<feature type="transmembrane region" description="Helical" evidence="1">
    <location>
        <begin position="342"/>
        <end position="363"/>
    </location>
</feature>
<gene>
    <name evidence="3" type="ORF">HQ865_00530</name>
</gene>
<dbReference type="GO" id="GO:0016020">
    <property type="term" value="C:membrane"/>
    <property type="evidence" value="ECO:0007669"/>
    <property type="project" value="TreeGrafter"/>
</dbReference>
<feature type="transmembrane region" description="Helical" evidence="1">
    <location>
        <begin position="21"/>
        <end position="37"/>
    </location>
</feature>